<dbReference type="EMBL" id="BBMT01000003">
    <property type="protein sequence ID" value="GAL33687.1"/>
    <property type="molecule type" value="Genomic_DNA"/>
</dbReference>
<name>A0A090TRF0_9VIBR</name>
<dbReference type="Proteomes" id="UP000029224">
    <property type="component" value="Unassembled WGS sequence"/>
</dbReference>
<dbReference type="CDD" id="cd06558">
    <property type="entry name" value="crotonase-like"/>
    <property type="match status" value="1"/>
</dbReference>
<dbReference type="InterPro" id="IPR045004">
    <property type="entry name" value="ECH_dom"/>
</dbReference>
<comment type="caution">
    <text evidence="5">The sequence shown here is derived from an EMBL/GenBank/DDBJ whole genome shotgun (WGS) entry which is preliminary data.</text>
</comment>
<evidence type="ECO:0000259" key="4">
    <source>
        <dbReference type="Pfam" id="PF16113"/>
    </source>
</evidence>
<protein>
    <recommendedName>
        <fullName evidence="2">3-hydroxyisobutyryl-CoA hydrolase</fullName>
        <ecNumber evidence="2">3.1.2.4</ecNumber>
    </recommendedName>
</protein>
<comment type="catalytic activity">
    <reaction evidence="1">
        <text>3-hydroxy-2-methylpropanoyl-CoA + H2O = 3-hydroxy-2-methylpropanoate + CoA + H(+)</text>
        <dbReference type="Rhea" id="RHEA:20888"/>
        <dbReference type="ChEBI" id="CHEBI:11805"/>
        <dbReference type="ChEBI" id="CHEBI:15377"/>
        <dbReference type="ChEBI" id="CHEBI:15378"/>
        <dbReference type="ChEBI" id="CHEBI:57287"/>
        <dbReference type="ChEBI" id="CHEBI:57340"/>
        <dbReference type="EC" id="3.1.2.4"/>
    </reaction>
</comment>
<evidence type="ECO:0000313" key="5">
    <source>
        <dbReference type="EMBL" id="GAL33687.1"/>
    </source>
</evidence>
<dbReference type="AlphaFoldDB" id="A0A090TRF0"/>
<dbReference type="EC" id="3.1.2.4" evidence="2"/>
<dbReference type="GO" id="GO:0016829">
    <property type="term" value="F:lyase activity"/>
    <property type="evidence" value="ECO:0007669"/>
    <property type="project" value="UniProtKB-KW"/>
</dbReference>
<evidence type="ECO:0000313" key="6">
    <source>
        <dbReference type="Proteomes" id="UP000029224"/>
    </source>
</evidence>
<sequence>MSTTSSTSNSSPATQDTVRFQEIVCSDQQSKIAVATLCNPKALNALTHNMLVLLNDQLEKWHDDDAVLCVILDGEGEKAFCAGGDVRTLHDKMKHAPIEDAKAYAEAFFGTEYQCDYLIHTYSKPIIAWGEGIVMGGGMGLFMGASHKVVTPDSRLAMPEIHIGLFPDVGATYFLNRLDDDIGLFLGLTGVMMNGTDALDVRLADHMNAPTDKQKLLHQLQQSDWNSIEDSYDYLTEVLTELADNANIAKPAAHLLPLIPDIQRACAFDTLEEVFDNIQALPCHEKWMQTAQRNLMDGSPITAHICFRQLKQYHHLSLADCFRLELILGLRSVEYGEFQEGVRARLVDKDGMPHWAYAHISQVPKSVIDNLFTSLWREQEHPLAMLGIINSRRQTMNLF</sequence>
<gene>
    <name evidence="5" type="ORF">JCM19240_2383</name>
</gene>
<keyword evidence="3" id="KW-0378">Hydrolase</keyword>
<keyword evidence="6" id="KW-1185">Reference proteome</keyword>
<dbReference type="OrthoDB" id="9790967at2"/>
<evidence type="ECO:0000256" key="1">
    <source>
        <dbReference type="ARBA" id="ARBA00001709"/>
    </source>
</evidence>
<keyword evidence="5" id="KW-0456">Lyase</keyword>
<feature type="domain" description="Enoyl-CoA hydratase/isomerase" evidence="4">
    <location>
        <begin position="33"/>
        <end position="372"/>
    </location>
</feature>
<dbReference type="PANTHER" id="PTHR43176">
    <property type="entry name" value="3-HYDROXYISOBUTYRYL-COA HYDROLASE-RELATED"/>
    <property type="match status" value="1"/>
</dbReference>
<dbReference type="GO" id="GO:0006574">
    <property type="term" value="P:L-valine catabolic process"/>
    <property type="evidence" value="ECO:0007669"/>
    <property type="project" value="TreeGrafter"/>
</dbReference>
<evidence type="ECO:0000256" key="2">
    <source>
        <dbReference type="ARBA" id="ARBA00011915"/>
    </source>
</evidence>
<proteinExistence type="predicted"/>
<dbReference type="InterPro" id="IPR032259">
    <property type="entry name" value="HIBYL-CoA-H"/>
</dbReference>
<dbReference type="PANTHER" id="PTHR43176:SF3">
    <property type="entry name" value="3-HYDROXYISOBUTYRYL-COA HYDROLASE, MITOCHONDRIAL"/>
    <property type="match status" value="1"/>
</dbReference>
<dbReference type="SUPFAM" id="SSF52096">
    <property type="entry name" value="ClpP/crotonase"/>
    <property type="match status" value="1"/>
</dbReference>
<organism evidence="5 6">
    <name type="scientific">Vibrio maritimus</name>
    <dbReference type="NCBI Taxonomy" id="990268"/>
    <lineage>
        <taxon>Bacteria</taxon>
        <taxon>Pseudomonadati</taxon>
        <taxon>Pseudomonadota</taxon>
        <taxon>Gammaproteobacteria</taxon>
        <taxon>Vibrionales</taxon>
        <taxon>Vibrionaceae</taxon>
        <taxon>Vibrio</taxon>
    </lineage>
</organism>
<reference evidence="5 6" key="2">
    <citation type="submission" date="2014-09" db="EMBL/GenBank/DDBJ databases">
        <authorList>
            <consortium name="NBRP consortium"/>
            <person name="Sawabe T."/>
            <person name="Meirelles P."/>
            <person name="Nakanishi M."/>
            <person name="Sayaka M."/>
            <person name="Hattori M."/>
            <person name="Ohkuma M."/>
        </authorList>
    </citation>
    <scope>NUCLEOTIDE SEQUENCE [LARGE SCALE GENOMIC DNA]</scope>
    <source>
        <strain evidence="5 6">JCM 19240</strain>
    </source>
</reference>
<dbReference type="InterPro" id="IPR029045">
    <property type="entry name" value="ClpP/crotonase-like_dom_sf"/>
</dbReference>
<dbReference type="GO" id="GO:0003860">
    <property type="term" value="F:3-hydroxyisobutyryl-CoA hydrolase activity"/>
    <property type="evidence" value="ECO:0007669"/>
    <property type="project" value="UniProtKB-EC"/>
</dbReference>
<evidence type="ECO:0000256" key="3">
    <source>
        <dbReference type="ARBA" id="ARBA00022801"/>
    </source>
</evidence>
<reference evidence="5 6" key="1">
    <citation type="submission" date="2014-09" db="EMBL/GenBank/DDBJ databases">
        <title>Vibrio maritimus JCM 19240. (C210) whole genome shotgun sequence.</title>
        <authorList>
            <person name="Sawabe T."/>
            <person name="Meirelles P."/>
            <person name="Nakanishi M."/>
            <person name="Sayaka M."/>
            <person name="Hattori M."/>
            <person name="Ohkuma M."/>
        </authorList>
    </citation>
    <scope>NUCLEOTIDE SEQUENCE [LARGE SCALE GENOMIC DNA]</scope>
    <source>
        <strain evidence="5 6">JCM 19240</strain>
    </source>
</reference>
<accession>A0A090TRF0</accession>
<dbReference type="Gene3D" id="3.90.226.10">
    <property type="entry name" value="2-enoyl-CoA Hydratase, Chain A, domain 1"/>
    <property type="match status" value="1"/>
</dbReference>
<dbReference type="NCBIfam" id="NF004127">
    <property type="entry name" value="PRK05617.1"/>
    <property type="match status" value="1"/>
</dbReference>
<dbReference type="GO" id="GO:0005829">
    <property type="term" value="C:cytosol"/>
    <property type="evidence" value="ECO:0007669"/>
    <property type="project" value="TreeGrafter"/>
</dbReference>
<dbReference type="Pfam" id="PF16113">
    <property type="entry name" value="ECH_2"/>
    <property type="match status" value="1"/>
</dbReference>